<feature type="transmembrane region" description="Helical" evidence="6">
    <location>
        <begin position="196"/>
        <end position="216"/>
    </location>
</feature>
<feature type="transmembrane region" description="Helical" evidence="6">
    <location>
        <begin position="277"/>
        <end position="296"/>
    </location>
</feature>
<keyword evidence="5" id="KW-0802">TPR repeat</keyword>
<dbReference type="InterPro" id="IPR019734">
    <property type="entry name" value="TPR_rpt"/>
</dbReference>
<dbReference type="SUPFAM" id="SSF48452">
    <property type="entry name" value="TPR-like"/>
    <property type="match status" value="1"/>
</dbReference>
<reference evidence="9" key="1">
    <citation type="submission" date="2017-09" db="EMBL/GenBank/DDBJ databases">
        <title>Depth-based differentiation of microbial function through sediment-hosted aquifers and enrichment of novel symbionts in the deep terrestrial subsurface.</title>
        <authorList>
            <person name="Probst A.J."/>
            <person name="Ladd B."/>
            <person name="Jarett J.K."/>
            <person name="Geller-Mcgrath D.E."/>
            <person name="Sieber C.M.K."/>
            <person name="Emerson J.B."/>
            <person name="Anantharaman K."/>
            <person name="Thomas B.C."/>
            <person name="Malmstrom R."/>
            <person name="Stieglmeier M."/>
            <person name="Klingl A."/>
            <person name="Woyke T."/>
            <person name="Ryan C.M."/>
            <person name="Banfield J.F."/>
        </authorList>
    </citation>
    <scope>NUCLEOTIDE SEQUENCE [LARGE SCALE GENOMIC DNA]</scope>
</reference>
<feature type="transmembrane region" description="Helical" evidence="6">
    <location>
        <begin position="247"/>
        <end position="265"/>
    </location>
</feature>
<dbReference type="GO" id="GO:0016020">
    <property type="term" value="C:membrane"/>
    <property type="evidence" value="ECO:0007669"/>
    <property type="project" value="UniProtKB-SubCell"/>
</dbReference>
<feature type="transmembrane region" description="Helical" evidence="6">
    <location>
        <begin position="128"/>
        <end position="147"/>
    </location>
</feature>
<feature type="transmembrane region" description="Helical" evidence="6">
    <location>
        <begin position="401"/>
        <end position="422"/>
    </location>
</feature>
<organism evidence="8 9">
    <name type="scientific">bacterium (Candidatus Gribaldobacteria) CG08_land_8_20_14_0_20_39_15</name>
    <dbReference type="NCBI Taxonomy" id="2014273"/>
    <lineage>
        <taxon>Bacteria</taxon>
        <taxon>Candidatus Gribaldobacteria</taxon>
    </lineage>
</organism>
<dbReference type="Gene3D" id="1.25.40.10">
    <property type="entry name" value="Tetratricopeptide repeat domain"/>
    <property type="match status" value="1"/>
</dbReference>
<feature type="transmembrane region" description="Helical" evidence="6">
    <location>
        <begin position="36"/>
        <end position="56"/>
    </location>
</feature>
<feature type="transmembrane region" description="Helical" evidence="6">
    <location>
        <begin position="371"/>
        <end position="394"/>
    </location>
</feature>
<feature type="domain" description="O-antigen ligase-related" evidence="7">
    <location>
        <begin position="231"/>
        <end position="383"/>
    </location>
</feature>
<keyword evidence="3 6" id="KW-1133">Transmembrane helix</keyword>
<evidence type="ECO:0000256" key="1">
    <source>
        <dbReference type="ARBA" id="ARBA00004141"/>
    </source>
</evidence>
<gene>
    <name evidence="8" type="ORF">COT20_01840</name>
</gene>
<keyword evidence="2 6" id="KW-0812">Transmembrane</keyword>
<dbReference type="InterPro" id="IPR007016">
    <property type="entry name" value="O-antigen_ligase-rel_domated"/>
</dbReference>
<comment type="caution">
    <text evidence="8">The sequence shown here is derived from an EMBL/GenBank/DDBJ whole genome shotgun (WGS) entry which is preliminary data.</text>
</comment>
<feature type="transmembrane region" description="Helical" evidence="6">
    <location>
        <begin position="428"/>
        <end position="449"/>
    </location>
</feature>
<evidence type="ECO:0000256" key="3">
    <source>
        <dbReference type="ARBA" id="ARBA00022989"/>
    </source>
</evidence>
<protein>
    <recommendedName>
        <fullName evidence="7">O-antigen ligase-related domain-containing protein</fullName>
    </recommendedName>
</protein>
<evidence type="ECO:0000256" key="4">
    <source>
        <dbReference type="ARBA" id="ARBA00023136"/>
    </source>
</evidence>
<dbReference type="InterPro" id="IPR051533">
    <property type="entry name" value="WaaL-like"/>
</dbReference>
<evidence type="ECO:0000313" key="8">
    <source>
        <dbReference type="EMBL" id="PIU15339.1"/>
    </source>
</evidence>
<dbReference type="InterPro" id="IPR011990">
    <property type="entry name" value="TPR-like_helical_dom_sf"/>
</dbReference>
<evidence type="ECO:0000313" key="9">
    <source>
        <dbReference type="Proteomes" id="UP000229784"/>
    </source>
</evidence>
<evidence type="ECO:0000256" key="2">
    <source>
        <dbReference type="ARBA" id="ARBA00022692"/>
    </source>
</evidence>
<evidence type="ECO:0000256" key="6">
    <source>
        <dbReference type="SAM" id="Phobius"/>
    </source>
</evidence>
<evidence type="ECO:0000259" key="7">
    <source>
        <dbReference type="Pfam" id="PF04932"/>
    </source>
</evidence>
<dbReference type="Proteomes" id="UP000229784">
    <property type="component" value="Unassembled WGS sequence"/>
</dbReference>
<name>A0A2M6XUE0_9BACT</name>
<dbReference type="PANTHER" id="PTHR37422">
    <property type="entry name" value="TEICHURONIC ACID BIOSYNTHESIS PROTEIN TUAE"/>
    <property type="match status" value="1"/>
</dbReference>
<feature type="transmembrane region" description="Helical" evidence="6">
    <location>
        <begin position="98"/>
        <end position="116"/>
    </location>
</feature>
<feature type="transmembrane region" description="Helical" evidence="6">
    <location>
        <begin position="461"/>
        <end position="479"/>
    </location>
</feature>
<feature type="repeat" description="TPR" evidence="5">
    <location>
        <begin position="608"/>
        <end position="641"/>
    </location>
</feature>
<dbReference type="PANTHER" id="PTHR37422:SF23">
    <property type="entry name" value="TEICHURONIC ACID BIOSYNTHESIS PROTEIN TUAE"/>
    <property type="match status" value="1"/>
</dbReference>
<comment type="subcellular location">
    <subcellularLocation>
        <location evidence="1">Membrane</location>
        <topology evidence="1">Multi-pass membrane protein</topology>
    </subcellularLocation>
</comment>
<feature type="transmembrane region" description="Helical" evidence="6">
    <location>
        <begin position="159"/>
        <end position="176"/>
    </location>
</feature>
<feature type="transmembrane region" description="Helical" evidence="6">
    <location>
        <begin position="68"/>
        <end position="86"/>
    </location>
</feature>
<dbReference type="Pfam" id="PF13181">
    <property type="entry name" value="TPR_8"/>
    <property type="match status" value="1"/>
</dbReference>
<evidence type="ECO:0000256" key="5">
    <source>
        <dbReference type="PROSITE-ProRule" id="PRU00339"/>
    </source>
</evidence>
<accession>A0A2M6XUE0</accession>
<dbReference type="Pfam" id="PF04932">
    <property type="entry name" value="Wzy_C"/>
    <property type="match status" value="1"/>
</dbReference>
<proteinExistence type="predicted"/>
<dbReference type="PROSITE" id="PS50005">
    <property type="entry name" value="TPR"/>
    <property type="match status" value="1"/>
</dbReference>
<sequence length="736" mass="83547">MGKKSRLKKQIKAGEVLQNLPAKVNEKVQQSGWERFWLWLIYLSSATALSSPFILSGKFYFPFVGPKGLFIMACCQAAFFSWLVLLSTTKKYRPRLNAILAAFFLFVLMLILSTILGQDPSRSFWSKFERMTGLLMWLHLFGLFFALSNTFSLKAWKRLFALSVMFGIVISLMALAEQAGIKAFDFSKRGGSTLGNSSFLGTYLLFNIFFAAYLFFGDLKLRWWRIVWLVAVILSVAAIYFSHARAALWVSIGGLFLMAALFFSFKIPQKKVRLASRVVLAIGCLVVLAAVVMLFIPGNPVSDKFAAIATKSRPVNWAMAWKGFWEKPLFGWGLENYYLLFPKYFNPCLFTPECGGEVWFDRTHNIILDTLVANGIFGFLAYLGLLGTLAWTFYKSREKDFWAFSAIVSLLAAYFIQNLTVFDMPVSLLMFVIILSFGSFFVSQPSQILSQETFEPNKRKWPVVIVAIVFLISFSYYVIQPARTGTLILKAIQSPNLPQRLQYAQEALDVSPLGRYQVRDFFTEQFSMDIQRNLKDITENEEVKKWVKNIFDFLVAQLEKSKQESPLDYSATLRLAQTYNLYTYFDFSKADLAEKYSQEAVALSPNNPQSYWSLAQAQFYSGKNSEALAAAEKAVELEPKWFFSWRLAVQVARGSGDEEKVQQLSQQALDLALSSIAQNPDNLSYYQYAADFATNLGKTEQAQEIAQRAISHNFDWQSEFTNYLPPAADVSATSSP</sequence>
<keyword evidence="4 6" id="KW-0472">Membrane</keyword>
<feature type="transmembrane region" description="Helical" evidence="6">
    <location>
        <begin position="223"/>
        <end position="241"/>
    </location>
</feature>
<dbReference type="EMBL" id="PEXQ01000046">
    <property type="protein sequence ID" value="PIU15339.1"/>
    <property type="molecule type" value="Genomic_DNA"/>
</dbReference>
<dbReference type="AlphaFoldDB" id="A0A2M6XUE0"/>